<comment type="catalytic activity">
    <reaction evidence="7">
        <text>L-threonyl-[protein] + ATP = O-phospho-L-threonyl-[protein] + ADP + H(+)</text>
        <dbReference type="Rhea" id="RHEA:46608"/>
        <dbReference type="Rhea" id="RHEA-COMP:11060"/>
        <dbReference type="Rhea" id="RHEA-COMP:11605"/>
        <dbReference type="ChEBI" id="CHEBI:15378"/>
        <dbReference type="ChEBI" id="CHEBI:30013"/>
        <dbReference type="ChEBI" id="CHEBI:30616"/>
        <dbReference type="ChEBI" id="CHEBI:61977"/>
        <dbReference type="ChEBI" id="CHEBI:456216"/>
        <dbReference type="EC" id="2.7.11.1"/>
    </reaction>
</comment>
<keyword evidence="5 11" id="KW-0418">Kinase</keyword>
<evidence type="ECO:0000256" key="1">
    <source>
        <dbReference type="ARBA" id="ARBA00012513"/>
    </source>
</evidence>
<evidence type="ECO:0000256" key="5">
    <source>
        <dbReference type="ARBA" id="ARBA00022777"/>
    </source>
</evidence>
<dbReference type="GO" id="GO:0005524">
    <property type="term" value="F:ATP binding"/>
    <property type="evidence" value="ECO:0007669"/>
    <property type="project" value="UniProtKB-UniRule"/>
</dbReference>
<dbReference type="EMBL" id="JAAQVJ010000012">
    <property type="protein sequence ID" value="KAF3900636.1"/>
    <property type="molecule type" value="Genomic_DNA"/>
</dbReference>
<dbReference type="SUPFAM" id="SSF56112">
    <property type="entry name" value="Protein kinase-like (PK-like)"/>
    <property type="match status" value="1"/>
</dbReference>
<evidence type="ECO:0000256" key="8">
    <source>
        <dbReference type="ARBA" id="ARBA00048679"/>
    </source>
</evidence>
<name>A0A9P4YLB0_9EURO</name>
<evidence type="ECO:0000256" key="7">
    <source>
        <dbReference type="ARBA" id="ARBA00047899"/>
    </source>
</evidence>
<proteinExistence type="predicted"/>
<evidence type="ECO:0000313" key="12">
    <source>
        <dbReference type="Proteomes" id="UP000749309"/>
    </source>
</evidence>
<dbReference type="InterPro" id="IPR011009">
    <property type="entry name" value="Kinase-like_dom_sf"/>
</dbReference>
<organism evidence="11 12">
    <name type="scientific">Trichophyton interdigitale</name>
    <dbReference type="NCBI Taxonomy" id="101480"/>
    <lineage>
        <taxon>Eukaryota</taxon>
        <taxon>Fungi</taxon>
        <taxon>Dikarya</taxon>
        <taxon>Ascomycota</taxon>
        <taxon>Pezizomycotina</taxon>
        <taxon>Eurotiomycetes</taxon>
        <taxon>Eurotiomycetidae</taxon>
        <taxon>Onygenales</taxon>
        <taxon>Arthrodermataceae</taxon>
        <taxon>Trichophyton</taxon>
    </lineage>
</organism>
<dbReference type="SMART" id="SM00220">
    <property type="entry name" value="S_TKc"/>
    <property type="match status" value="1"/>
</dbReference>
<sequence>MSRPRANLAIAALLRLGRRDLSRSVEPAHDFTGHSFERLDPALKFEEEYMPGYEKGLFYPVQLGQVFSSRYQVLSKLGYGANSTVWFCRDLIKRRYAALKVYICSPGAEQECNVLRHLESLKSSHPGKEKFRMMLDAFTADGPSGRHQCLVHEPLLTSISHLQASLPNQRLTEQVLKLLLKELLVTLDYLHTEAQVIHTDIQSKNIMIGTNQPSLFERWKAQAVQGPTPRKNVPGHVVYRSRRYNIEEGRGTWGLPLLSDFGQARIGPGDHEGVIQPTLYRAPEVVLGMKWDSKVDIWNLGALIWELFENYYMFQDRGPDGEYSEAHLLASMISLLGPPPSQFLKRSDKSLRFWDESGNWRGLAEIADVSFEESELYLKGRNKDIFIQFVRKMVRWEPNERQTARELLNDPWLLS</sequence>
<evidence type="ECO:0000256" key="2">
    <source>
        <dbReference type="ARBA" id="ARBA00022527"/>
    </source>
</evidence>
<dbReference type="EC" id="2.7.11.1" evidence="1"/>
<dbReference type="Gene3D" id="3.30.200.20">
    <property type="entry name" value="Phosphorylase Kinase, domain 1"/>
    <property type="match status" value="1"/>
</dbReference>
<feature type="domain" description="Protein kinase" evidence="10">
    <location>
        <begin position="71"/>
        <end position="413"/>
    </location>
</feature>
<keyword evidence="6 9" id="KW-0067">ATP-binding</keyword>
<evidence type="ECO:0000256" key="4">
    <source>
        <dbReference type="ARBA" id="ARBA00022741"/>
    </source>
</evidence>
<dbReference type="AlphaFoldDB" id="A0A9P4YLB0"/>
<dbReference type="Proteomes" id="UP000749309">
    <property type="component" value="Unassembled WGS sequence"/>
</dbReference>
<evidence type="ECO:0000256" key="6">
    <source>
        <dbReference type="ARBA" id="ARBA00022840"/>
    </source>
</evidence>
<dbReference type="InterPro" id="IPR000719">
    <property type="entry name" value="Prot_kinase_dom"/>
</dbReference>
<dbReference type="GO" id="GO:0050684">
    <property type="term" value="P:regulation of mRNA processing"/>
    <property type="evidence" value="ECO:0007669"/>
    <property type="project" value="TreeGrafter"/>
</dbReference>
<gene>
    <name evidence="11" type="ORF">GY632_0696</name>
</gene>
<comment type="catalytic activity">
    <reaction evidence="8">
        <text>L-seryl-[protein] + ATP = O-phospho-L-seryl-[protein] + ADP + H(+)</text>
        <dbReference type="Rhea" id="RHEA:17989"/>
        <dbReference type="Rhea" id="RHEA-COMP:9863"/>
        <dbReference type="Rhea" id="RHEA-COMP:11604"/>
        <dbReference type="ChEBI" id="CHEBI:15378"/>
        <dbReference type="ChEBI" id="CHEBI:29999"/>
        <dbReference type="ChEBI" id="CHEBI:30616"/>
        <dbReference type="ChEBI" id="CHEBI:83421"/>
        <dbReference type="ChEBI" id="CHEBI:456216"/>
        <dbReference type="EC" id="2.7.11.1"/>
    </reaction>
</comment>
<dbReference type="PROSITE" id="PS50011">
    <property type="entry name" value="PROTEIN_KINASE_DOM"/>
    <property type="match status" value="1"/>
</dbReference>
<evidence type="ECO:0000256" key="9">
    <source>
        <dbReference type="PROSITE-ProRule" id="PRU10141"/>
    </source>
</evidence>
<dbReference type="Gene3D" id="1.10.510.10">
    <property type="entry name" value="Transferase(Phosphotransferase) domain 1"/>
    <property type="match status" value="1"/>
</dbReference>
<dbReference type="PROSITE" id="PS00107">
    <property type="entry name" value="PROTEIN_KINASE_ATP"/>
    <property type="match status" value="1"/>
</dbReference>
<accession>A0A9P4YLB0</accession>
<dbReference type="Pfam" id="PF00069">
    <property type="entry name" value="Pkinase"/>
    <property type="match status" value="2"/>
</dbReference>
<keyword evidence="2" id="KW-0723">Serine/threonine-protein kinase</keyword>
<evidence type="ECO:0000313" key="11">
    <source>
        <dbReference type="EMBL" id="KAF3900636.1"/>
    </source>
</evidence>
<keyword evidence="3" id="KW-0808">Transferase</keyword>
<dbReference type="GO" id="GO:0004674">
    <property type="term" value="F:protein serine/threonine kinase activity"/>
    <property type="evidence" value="ECO:0007669"/>
    <property type="project" value="UniProtKB-KW"/>
</dbReference>
<feature type="binding site" evidence="9">
    <location>
        <position position="100"/>
    </location>
    <ligand>
        <name>ATP</name>
        <dbReference type="ChEBI" id="CHEBI:30616"/>
    </ligand>
</feature>
<reference evidence="11" key="1">
    <citation type="submission" date="2020-03" db="EMBL/GenBank/DDBJ databases">
        <title>Whole Genome Sequence of Trichophyton interdigitale from India.</title>
        <authorList>
            <person name="Kumar P."/>
        </authorList>
    </citation>
    <scope>NUCLEOTIDE SEQUENCE</scope>
    <source>
        <strain evidence="11">UCMS-IGIB-CI14</strain>
    </source>
</reference>
<dbReference type="PANTHER" id="PTHR47634">
    <property type="entry name" value="PROTEIN KINASE DOMAIN-CONTAINING PROTEIN-RELATED"/>
    <property type="match status" value="1"/>
</dbReference>
<dbReference type="GO" id="GO:0000245">
    <property type="term" value="P:spliceosomal complex assembly"/>
    <property type="evidence" value="ECO:0007669"/>
    <property type="project" value="TreeGrafter"/>
</dbReference>
<dbReference type="InterPro" id="IPR051334">
    <property type="entry name" value="SRPK"/>
</dbReference>
<dbReference type="PANTHER" id="PTHR47634:SF9">
    <property type="entry name" value="PROTEIN KINASE DOMAIN-CONTAINING PROTEIN-RELATED"/>
    <property type="match status" value="1"/>
</dbReference>
<evidence type="ECO:0000259" key="10">
    <source>
        <dbReference type="PROSITE" id="PS50011"/>
    </source>
</evidence>
<evidence type="ECO:0000256" key="3">
    <source>
        <dbReference type="ARBA" id="ARBA00022679"/>
    </source>
</evidence>
<protein>
    <recommendedName>
        <fullName evidence="1">non-specific serine/threonine protein kinase</fullName>
        <ecNumber evidence="1">2.7.11.1</ecNumber>
    </recommendedName>
</protein>
<dbReference type="InterPro" id="IPR017441">
    <property type="entry name" value="Protein_kinase_ATP_BS"/>
</dbReference>
<keyword evidence="4 9" id="KW-0547">Nucleotide-binding</keyword>
<comment type="caution">
    <text evidence="11">The sequence shown here is derived from an EMBL/GenBank/DDBJ whole genome shotgun (WGS) entry which is preliminary data.</text>
</comment>